<keyword evidence="3" id="KW-1185">Reference proteome</keyword>
<feature type="transmembrane region" description="Helical" evidence="1">
    <location>
        <begin position="145"/>
        <end position="167"/>
    </location>
</feature>
<feature type="transmembrane region" description="Helical" evidence="1">
    <location>
        <begin position="383"/>
        <end position="404"/>
    </location>
</feature>
<feature type="transmembrane region" description="Helical" evidence="1">
    <location>
        <begin position="179"/>
        <end position="197"/>
    </location>
</feature>
<sequence length="465" mass="54155">MTWIQIVRDIETPRLTSKIKDYLTSHLPHVMTMVVGLLLVYTIYTVFTLRTITRVEIKMDDLYLNLLGVATVLACFCIVISRNKLKNNSYIFLYLNTNINGYQTIVGSMFYLFLFYMVIIMLTFFPALLGIIIQDKTIDPLYFPLLIFTLILLFILTVTVWVIVKLLIMKLTSVEKEHLTANTISLLIIMFGILIAAETYLKNFLEQRSLIHFLLVAFLLVITAYALRRTATNFLTQTFRQKNAGTLLKRYETNHLNHSNPYMLQTKVEWLNFFRNQVFKEQGLLLIILVMIMIGTYYTFDSTSFFTLYSFIIQFGLKEILIMLPLTIGIHFKNYKFAIYHLNSGKHSYFVTRVIFIYVVNCFTYFSFLLLTRVWFGVDAGGILSALISIGFITMISILTAFVIKIDDFNKTFVVIFLLVFVNGFDLVIHQVMKEALLLQSAYLGLTLFIFYFIQSMYIRRPIIK</sequence>
<feature type="transmembrane region" description="Helical" evidence="1">
    <location>
        <begin position="413"/>
        <end position="432"/>
    </location>
</feature>
<dbReference type="EMBL" id="CP121671">
    <property type="protein sequence ID" value="WFT74071.1"/>
    <property type="molecule type" value="Genomic_DNA"/>
</dbReference>
<feature type="transmembrane region" description="Helical" evidence="1">
    <location>
        <begin position="350"/>
        <end position="371"/>
    </location>
</feature>
<feature type="transmembrane region" description="Helical" evidence="1">
    <location>
        <begin position="62"/>
        <end position="81"/>
    </location>
</feature>
<gene>
    <name evidence="2" type="ORF">P9989_17110</name>
</gene>
<accession>A0ABY8IWF2</accession>
<feature type="transmembrane region" description="Helical" evidence="1">
    <location>
        <begin position="283"/>
        <end position="300"/>
    </location>
</feature>
<feature type="transmembrane region" description="Helical" evidence="1">
    <location>
        <begin position="438"/>
        <end position="459"/>
    </location>
</feature>
<proteinExistence type="predicted"/>
<feature type="transmembrane region" description="Helical" evidence="1">
    <location>
        <begin position="306"/>
        <end position="330"/>
    </location>
</feature>
<organism evidence="2 3">
    <name type="scientific">Halobacillus naozhouensis</name>
    <dbReference type="NCBI Taxonomy" id="554880"/>
    <lineage>
        <taxon>Bacteria</taxon>
        <taxon>Bacillati</taxon>
        <taxon>Bacillota</taxon>
        <taxon>Bacilli</taxon>
        <taxon>Bacillales</taxon>
        <taxon>Bacillaceae</taxon>
        <taxon>Halobacillus</taxon>
    </lineage>
</organism>
<feature type="transmembrane region" description="Helical" evidence="1">
    <location>
        <begin position="209"/>
        <end position="227"/>
    </location>
</feature>
<dbReference type="RefSeq" id="WP_283076075.1">
    <property type="nucleotide sequence ID" value="NZ_CP121671.1"/>
</dbReference>
<protein>
    <submittedName>
        <fullName evidence="2">Uncharacterized protein</fullName>
    </submittedName>
</protein>
<keyword evidence="1" id="KW-0812">Transmembrane</keyword>
<keyword evidence="1" id="KW-1133">Transmembrane helix</keyword>
<feature type="transmembrane region" description="Helical" evidence="1">
    <location>
        <begin position="110"/>
        <end position="133"/>
    </location>
</feature>
<feature type="transmembrane region" description="Helical" evidence="1">
    <location>
        <begin position="27"/>
        <end position="47"/>
    </location>
</feature>
<evidence type="ECO:0000313" key="2">
    <source>
        <dbReference type="EMBL" id="WFT74071.1"/>
    </source>
</evidence>
<keyword evidence="1" id="KW-0472">Membrane</keyword>
<evidence type="ECO:0000256" key="1">
    <source>
        <dbReference type="SAM" id="Phobius"/>
    </source>
</evidence>
<name>A0ABY8IWF2_9BACI</name>
<reference evidence="2 3" key="1">
    <citation type="submission" date="2023-04" db="EMBL/GenBank/DDBJ databases">
        <title>Genome sequence of Halobacillus naozhouensis KACC 21980.</title>
        <authorList>
            <person name="Kim S."/>
            <person name="Heo J."/>
            <person name="Kwon S.-W."/>
        </authorList>
    </citation>
    <scope>NUCLEOTIDE SEQUENCE [LARGE SCALE GENOMIC DNA]</scope>
    <source>
        <strain evidence="2 3">KCTC 13234</strain>
    </source>
</reference>
<evidence type="ECO:0000313" key="3">
    <source>
        <dbReference type="Proteomes" id="UP001221597"/>
    </source>
</evidence>
<dbReference type="Proteomes" id="UP001221597">
    <property type="component" value="Chromosome"/>
</dbReference>